<keyword evidence="3" id="KW-1185">Reference proteome</keyword>
<dbReference type="InterPro" id="IPR029058">
    <property type="entry name" value="AB_hydrolase_fold"/>
</dbReference>
<evidence type="ECO:0000313" key="2">
    <source>
        <dbReference type="EMBL" id="GFZ10058.1"/>
    </source>
</evidence>
<dbReference type="PRINTS" id="PR00412">
    <property type="entry name" value="EPOXHYDRLASE"/>
</dbReference>
<dbReference type="AlphaFoldDB" id="A0A7J0GH62"/>
<dbReference type="Gene3D" id="3.40.50.1820">
    <property type="entry name" value="alpha/beta hydrolase"/>
    <property type="match status" value="1"/>
</dbReference>
<evidence type="ECO:0000259" key="1">
    <source>
        <dbReference type="Pfam" id="PF00561"/>
    </source>
</evidence>
<dbReference type="InterPro" id="IPR000639">
    <property type="entry name" value="Epox_hydrolase-like"/>
</dbReference>
<gene>
    <name evidence="2" type="ORF">Acr_21g0006570</name>
</gene>
<dbReference type="Pfam" id="PF00561">
    <property type="entry name" value="Abhydrolase_1"/>
    <property type="match status" value="1"/>
</dbReference>
<dbReference type="SUPFAM" id="SSF53474">
    <property type="entry name" value="alpha/beta-Hydrolases"/>
    <property type="match status" value="1"/>
</dbReference>
<keyword evidence="2" id="KW-0378">Hydrolase</keyword>
<name>A0A7J0GH62_9ERIC</name>
<protein>
    <submittedName>
        <fullName evidence="2">Alpha/beta-Hydrolases superfamily protein</fullName>
    </submittedName>
</protein>
<proteinExistence type="predicted"/>
<dbReference type="OrthoDB" id="6431331at2759"/>
<reference evidence="2 3" key="1">
    <citation type="submission" date="2019-07" db="EMBL/GenBank/DDBJ databases">
        <title>De Novo Assembly of kiwifruit Actinidia rufa.</title>
        <authorList>
            <person name="Sugita-Konishi S."/>
            <person name="Sato K."/>
            <person name="Mori E."/>
            <person name="Abe Y."/>
            <person name="Kisaki G."/>
            <person name="Hamano K."/>
            <person name="Suezawa K."/>
            <person name="Otani M."/>
            <person name="Fukuda T."/>
            <person name="Manabe T."/>
            <person name="Gomi K."/>
            <person name="Tabuchi M."/>
            <person name="Akimitsu K."/>
            <person name="Kataoka I."/>
        </authorList>
    </citation>
    <scope>NUCLEOTIDE SEQUENCE [LARGE SCALE GENOMIC DNA]</scope>
    <source>
        <strain evidence="3">cv. Fuchu</strain>
    </source>
</reference>
<accession>A0A7J0GH62</accession>
<dbReference type="EMBL" id="BJWL01000021">
    <property type="protein sequence ID" value="GFZ10058.1"/>
    <property type="molecule type" value="Genomic_DNA"/>
</dbReference>
<organism evidence="2 3">
    <name type="scientific">Actinidia rufa</name>
    <dbReference type="NCBI Taxonomy" id="165716"/>
    <lineage>
        <taxon>Eukaryota</taxon>
        <taxon>Viridiplantae</taxon>
        <taxon>Streptophyta</taxon>
        <taxon>Embryophyta</taxon>
        <taxon>Tracheophyta</taxon>
        <taxon>Spermatophyta</taxon>
        <taxon>Magnoliopsida</taxon>
        <taxon>eudicotyledons</taxon>
        <taxon>Gunneridae</taxon>
        <taxon>Pentapetalae</taxon>
        <taxon>asterids</taxon>
        <taxon>Ericales</taxon>
        <taxon>Actinidiaceae</taxon>
        <taxon>Actinidia</taxon>
    </lineage>
</organism>
<dbReference type="PANTHER" id="PTHR43139">
    <property type="entry name" value="SI:DKEY-122A22.2"/>
    <property type="match status" value="1"/>
</dbReference>
<sequence length="315" mass="35698">MPKCFSFTASRTWCYRSYFSSSGLRSTVTDLGDGTVMHCWVPKTRKETKPALILIHGFGSNAMWQWGEIVRLLVPHFNLYVPDLVFFGDSYTTRPERTEAFQALCVMRVAEANRVGRASVVGLSYGGFVAYSMAAQFREAVERVVICCAGVCLEEKDLSEGMFRVADLEEAAAVLLPQTAEKMRELMRYTFVKPPKGMPSCLLQDFIEVMFTDYVEEKKELIRAIAKDRKLSDLPKIPQPTLIIWGDQDQVFPVELGYRLKRHLGDNAQLVVLKNTGHAFIVEKPKELYKHLKTFLVDSVPPSTTPLPNQSRPRC</sequence>
<dbReference type="InterPro" id="IPR000073">
    <property type="entry name" value="AB_hydrolase_1"/>
</dbReference>
<feature type="domain" description="AB hydrolase-1" evidence="1">
    <location>
        <begin position="50"/>
        <end position="285"/>
    </location>
</feature>
<dbReference type="Proteomes" id="UP000585474">
    <property type="component" value="Unassembled WGS sequence"/>
</dbReference>
<comment type="caution">
    <text evidence="2">The sequence shown here is derived from an EMBL/GenBank/DDBJ whole genome shotgun (WGS) entry which is preliminary data.</text>
</comment>
<dbReference type="InterPro" id="IPR052370">
    <property type="entry name" value="Meta-cleavage_hydrolase"/>
</dbReference>
<evidence type="ECO:0000313" key="3">
    <source>
        <dbReference type="Proteomes" id="UP000585474"/>
    </source>
</evidence>
<dbReference type="PRINTS" id="PR00111">
    <property type="entry name" value="ABHYDROLASE"/>
</dbReference>
<dbReference type="GO" id="GO:0016787">
    <property type="term" value="F:hydrolase activity"/>
    <property type="evidence" value="ECO:0007669"/>
    <property type="project" value="UniProtKB-KW"/>
</dbReference>
<dbReference type="PANTHER" id="PTHR43139:SF59">
    <property type="entry name" value="ALPHA_BETA-HYDROLASES SUPERFAMILY PROTEIN"/>
    <property type="match status" value="1"/>
</dbReference>